<dbReference type="AlphaFoldDB" id="A0A0F9VMU0"/>
<dbReference type="Gene3D" id="2.130.10.10">
    <property type="entry name" value="YVTN repeat-like/Quinoprotein amine dehydrogenase"/>
    <property type="match status" value="4"/>
</dbReference>
<evidence type="ECO:0000313" key="3">
    <source>
        <dbReference type="EMBL" id="KKO01228.1"/>
    </source>
</evidence>
<dbReference type="CDD" id="cd15482">
    <property type="entry name" value="Sialidase_non-viral"/>
    <property type="match status" value="2"/>
</dbReference>
<dbReference type="InterPro" id="IPR031778">
    <property type="entry name" value="Sortilin_N"/>
</dbReference>
<dbReference type="GO" id="GO:0010411">
    <property type="term" value="P:xyloglucan metabolic process"/>
    <property type="evidence" value="ECO:0007669"/>
    <property type="project" value="TreeGrafter"/>
</dbReference>
<dbReference type="SUPFAM" id="SSF50939">
    <property type="entry name" value="Sialidases"/>
    <property type="match status" value="2"/>
</dbReference>
<sequence length="1110" mass="123032">MKKETVNTLKPIYHFKKSILFKTIKFRPLKSEITNSNSELPFYLSFYYLPLFNNQTNHTMKTIRLLLVLLILAPLALQSQRKKGKVTEPAIKIEDSLYTGLKWRNIGPFRGGRSVASTGVVGQPMVYYMGTVGGGIWKTTDDGISWKNISDGFLKTATVGAISVAESNPNIIIVGMGEHAARGVMTSMGDGVYKSTDAGKTWKHMGLEQTRHISDIIIDPTNPDIVFVSAQGAQYGPSSQRGIYKSTDGGITWTNVLFVDNITGASALSMDMTNPTILYAAMWQHRRFPWTMESGGKNSGIYKSTDSGDTWEQLNEGLPKEMGKAGISVSRANPERIFAVIEAEGKKGGVYRSDDAGEKWTLINKDRINITRSWYYMEIFTDTQNEDIVYVLNAPVTKSIDGGKSFSTLSTPHGDNHDLWIDPLNNQRMINSNDGGSNVSNNGGKSWSTQENQNTAQFYRVITDNLVPYNVYGGQQDNSTVAIASRTNDAGIDWKDWYAVAGGESAFLAFDPDNPKLIYGGTYQGNIDKWDAETKESKSIKEYPELGLSISPEDAKYRYNWNAPIITSPHDRKTIYHGGNVVFKSTDEGHSWQVISPDLTRDEKDKHGLGGGPFTNEAAGGEIYNTLTYLTESPHEKGVIWSGSDDGLVHVTKDGGTNWKNVTPPGIKEGIINSIDVSPHDPATAYIVLMRYKSMDFGNYIFKTTDYGSTWTKIANGINGNNTFTRVVREDKKVKGLLYAGTETGLFVSLDDGLHWQPLQLNLPLTPINDLIIQDNDLVAATAGRAFWILDDLAALQNSTTPKQKVNIFKPKDTYLYIGGSSDKPVDGLGSNPKSGVTFDYYLNEAQDSTELKLEVLKDGEVIRTITNQKDKDFKSWPGGPSKPAVLSSKKGYNRFTWDFKRESLPSVDKVFVLGGLNGSTIGPGDYQLKLTLEESTVETTVTVLPHPKVKASMADYAAQQAMMNTIETTVVNIHTKVNDMRSAKSQLKQYEKLLSSNSGAEELLKKGDSLVKRITTWEENLIQPNQKTFQDVINFENKLNAQLLNLRGYIDAAEPKITAGAKERLNDLLTTWNAFSTEHDAIINTEMKAYNSLFQSLEIPAIILSEKQH</sequence>
<dbReference type="InterPro" id="IPR036278">
    <property type="entry name" value="Sialidase_sf"/>
</dbReference>
<protein>
    <recommendedName>
        <fullName evidence="2">Sortilin N-terminal domain-containing protein</fullName>
    </recommendedName>
</protein>
<organism evidence="3">
    <name type="scientific">marine sediment metagenome</name>
    <dbReference type="NCBI Taxonomy" id="412755"/>
    <lineage>
        <taxon>unclassified sequences</taxon>
        <taxon>metagenomes</taxon>
        <taxon>ecological metagenomes</taxon>
    </lineage>
</organism>
<comment type="caution">
    <text evidence="3">The sequence shown here is derived from an EMBL/GenBank/DDBJ whole genome shotgun (WGS) entry which is preliminary data.</text>
</comment>
<accession>A0A0F9VMU0</accession>
<gene>
    <name evidence="3" type="ORF">LCGC14_0118150</name>
</gene>
<dbReference type="Pfam" id="PF15902">
    <property type="entry name" value="Sortilin-Vps10"/>
    <property type="match status" value="1"/>
</dbReference>
<dbReference type="InterPro" id="IPR052025">
    <property type="entry name" value="Xyloglucanase_GH74"/>
</dbReference>
<feature type="domain" description="Sortilin N-terminal" evidence="2">
    <location>
        <begin position="192"/>
        <end position="319"/>
    </location>
</feature>
<keyword evidence="1" id="KW-0677">Repeat</keyword>
<proteinExistence type="predicted"/>
<name>A0A0F9VMU0_9ZZZZ</name>
<dbReference type="EMBL" id="LAZR01000036">
    <property type="protein sequence ID" value="KKO01228.1"/>
    <property type="molecule type" value="Genomic_DNA"/>
</dbReference>
<dbReference type="PANTHER" id="PTHR43739">
    <property type="entry name" value="XYLOGLUCANASE (EUROFUNG)"/>
    <property type="match status" value="1"/>
</dbReference>
<dbReference type="InterPro" id="IPR015943">
    <property type="entry name" value="WD40/YVTN_repeat-like_dom_sf"/>
</dbReference>
<evidence type="ECO:0000256" key="1">
    <source>
        <dbReference type="ARBA" id="ARBA00022737"/>
    </source>
</evidence>
<reference evidence="3" key="1">
    <citation type="journal article" date="2015" name="Nature">
        <title>Complex archaea that bridge the gap between prokaryotes and eukaryotes.</title>
        <authorList>
            <person name="Spang A."/>
            <person name="Saw J.H."/>
            <person name="Jorgensen S.L."/>
            <person name="Zaremba-Niedzwiedzka K."/>
            <person name="Martijn J."/>
            <person name="Lind A.E."/>
            <person name="van Eijk R."/>
            <person name="Schleper C."/>
            <person name="Guy L."/>
            <person name="Ettema T.J."/>
        </authorList>
    </citation>
    <scope>NUCLEOTIDE SEQUENCE</scope>
</reference>
<dbReference type="PANTHER" id="PTHR43739:SF5">
    <property type="entry name" value="EXO-ALPHA-SIALIDASE"/>
    <property type="match status" value="1"/>
</dbReference>
<evidence type="ECO:0000259" key="2">
    <source>
        <dbReference type="Pfam" id="PF15902"/>
    </source>
</evidence>